<evidence type="ECO:0000256" key="15">
    <source>
        <dbReference type="SAM" id="Phobius"/>
    </source>
</evidence>
<keyword evidence="9" id="KW-0442">Lipid degradation</keyword>
<evidence type="ECO:0000256" key="10">
    <source>
        <dbReference type="ARBA" id="ARBA00022989"/>
    </source>
</evidence>
<evidence type="ECO:0000256" key="12">
    <source>
        <dbReference type="ARBA" id="ARBA00023136"/>
    </source>
</evidence>
<keyword evidence="3" id="KW-1003">Cell membrane</keyword>
<dbReference type="InterPro" id="IPR052214">
    <property type="entry name" value="DAG_Lipase-Related"/>
</dbReference>
<gene>
    <name evidence="17" type="ORF">HOLleu_17779</name>
</gene>
<evidence type="ECO:0000256" key="7">
    <source>
        <dbReference type="ARBA" id="ARBA00022801"/>
    </source>
</evidence>
<evidence type="ECO:0000313" key="18">
    <source>
        <dbReference type="Proteomes" id="UP001152320"/>
    </source>
</evidence>
<evidence type="ECO:0000256" key="6">
    <source>
        <dbReference type="ARBA" id="ARBA00022723"/>
    </source>
</evidence>
<keyword evidence="5 15" id="KW-0812">Transmembrane</keyword>
<name>A0A9Q1C304_HOLLE</name>
<dbReference type="AlphaFoldDB" id="A0A9Q1C304"/>
<evidence type="ECO:0000313" key="17">
    <source>
        <dbReference type="EMBL" id="KAJ8037056.1"/>
    </source>
</evidence>
<organism evidence="17 18">
    <name type="scientific">Holothuria leucospilota</name>
    <name type="common">Black long sea cucumber</name>
    <name type="synonym">Mertensiothuria leucospilota</name>
    <dbReference type="NCBI Taxonomy" id="206669"/>
    <lineage>
        <taxon>Eukaryota</taxon>
        <taxon>Metazoa</taxon>
        <taxon>Echinodermata</taxon>
        <taxon>Eleutherozoa</taxon>
        <taxon>Echinozoa</taxon>
        <taxon>Holothuroidea</taxon>
        <taxon>Aspidochirotacea</taxon>
        <taxon>Aspidochirotida</taxon>
        <taxon>Holothuriidae</taxon>
        <taxon>Holothuria</taxon>
    </lineage>
</organism>
<comment type="catalytic activity">
    <reaction evidence="13">
        <text>a 1,2-diacyl-sn-glycerol + H2O = a 2-acylglycerol + a fatty acid + H(+)</text>
        <dbReference type="Rhea" id="RHEA:33275"/>
        <dbReference type="ChEBI" id="CHEBI:15377"/>
        <dbReference type="ChEBI" id="CHEBI:15378"/>
        <dbReference type="ChEBI" id="CHEBI:17389"/>
        <dbReference type="ChEBI" id="CHEBI:17815"/>
        <dbReference type="ChEBI" id="CHEBI:28868"/>
        <dbReference type="EC" id="3.1.1.116"/>
    </reaction>
    <physiologicalReaction direction="left-to-right" evidence="13">
        <dbReference type="Rhea" id="RHEA:33276"/>
    </physiologicalReaction>
</comment>
<dbReference type="GO" id="GO:0005737">
    <property type="term" value="C:cytoplasm"/>
    <property type="evidence" value="ECO:0007669"/>
    <property type="project" value="TreeGrafter"/>
</dbReference>
<sequence>MPALVLFNRKWRIGSDDFVLPAIWSASIRLLVFIAALVVYITEHSFHKCPGGSILVVFIIGLGVLLSITIILEFIIAIISAQGSILNAAPRRYLPLVLYIRLFVLIVEVIWSGVGAFWVFQEWKTQDDDDKECDITVVRLVKTSLCCFWVLIFTFLIVLWLLFGPSIKQDEEMRGRSNTHISRQLKAVAKSNWEKRCQWLCCCAGKDVNFEAAYAEAAEILSRLFGTLDIVPSDVAAGFVLMQLEQQRRICRGESLTHHHFSLPSDMLLPTIPVSDVMDSVIYYHKYSAAIYGWPLFMETNLCCGACKLFPACTCVSCLRSSPVTENDNCCQCHSAAIMTKLGVEREDIIYWSFHNKIFQIPFMIVVDNERQSIVVAIRGTMSLKDVLTDVTAEAERVDIAGRSDIYAHRGMVNTARFVYEKIKELNLLEEAKSRHPDYNVVVTGHSLGAGTAILVSAVLKDDWPELKCYAYASPFGLLNAEGVHFTKDFVTSVVLGLDLVPRLSIHTLNDLKDQVVEVVRHSPTPKYRILLGGCWYSVCGLPKLLPDADVKSPLLGTPIKHTNKTQDAQTAETARASLDPHQVSFANGEGATPSATPMSPTPSEMRMNIELYPGGSILWIREADEDSPKGWCHAPSAYKVQWATYKQFDHIVISPDMIPDHFPRNFAKAFDWLKENMGEQMEVMPTQV</sequence>
<dbReference type="GO" id="GO:0046872">
    <property type="term" value="F:metal ion binding"/>
    <property type="evidence" value="ECO:0007669"/>
    <property type="project" value="UniProtKB-KW"/>
</dbReference>
<feature type="domain" description="Fungal lipase-type" evidence="16">
    <location>
        <begin position="375"/>
        <end position="506"/>
    </location>
</feature>
<evidence type="ECO:0000259" key="16">
    <source>
        <dbReference type="Pfam" id="PF01764"/>
    </source>
</evidence>
<dbReference type="GO" id="GO:0046340">
    <property type="term" value="P:diacylglycerol catabolic process"/>
    <property type="evidence" value="ECO:0007669"/>
    <property type="project" value="TreeGrafter"/>
</dbReference>
<feature type="transmembrane region" description="Helical" evidence="15">
    <location>
        <begin position="99"/>
        <end position="120"/>
    </location>
</feature>
<keyword evidence="7" id="KW-0378">Hydrolase</keyword>
<dbReference type="OrthoDB" id="438440at2759"/>
<keyword evidence="18" id="KW-1185">Reference proteome</keyword>
<dbReference type="InterPro" id="IPR002921">
    <property type="entry name" value="Fungal_lipase-type"/>
</dbReference>
<dbReference type="PANTHER" id="PTHR45792">
    <property type="entry name" value="DIACYLGLYCEROL LIPASE HOMOLOG-RELATED"/>
    <property type="match status" value="1"/>
</dbReference>
<evidence type="ECO:0000256" key="1">
    <source>
        <dbReference type="ARBA" id="ARBA00001913"/>
    </source>
</evidence>
<comment type="subcellular location">
    <subcellularLocation>
        <location evidence="2">Cell membrane</location>
        <topology evidence="2">Multi-pass membrane protein</topology>
    </subcellularLocation>
</comment>
<dbReference type="GO" id="GO:0004806">
    <property type="term" value="F:triacylglycerol lipase activity"/>
    <property type="evidence" value="ECO:0007669"/>
    <property type="project" value="TreeGrafter"/>
</dbReference>
<proteinExistence type="predicted"/>
<keyword evidence="8" id="KW-0106">Calcium</keyword>
<dbReference type="SUPFAM" id="SSF53474">
    <property type="entry name" value="alpha/beta-Hydrolases"/>
    <property type="match status" value="1"/>
</dbReference>
<keyword evidence="4" id="KW-0597">Phosphoprotein</keyword>
<dbReference type="GO" id="GO:0019369">
    <property type="term" value="P:arachidonate metabolic process"/>
    <property type="evidence" value="ECO:0007669"/>
    <property type="project" value="TreeGrafter"/>
</dbReference>
<evidence type="ECO:0000256" key="11">
    <source>
        <dbReference type="ARBA" id="ARBA00023098"/>
    </source>
</evidence>
<dbReference type="EC" id="3.1.1.116" evidence="14"/>
<evidence type="ECO:0000256" key="13">
    <source>
        <dbReference type="ARBA" id="ARBA00024531"/>
    </source>
</evidence>
<dbReference type="CDD" id="cd00519">
    <property type="entry name" value="Lipase_3"/>
    <property type="match status" value="1"/>
</dbReference>
<feature type="transmembrane region" description="Helical" evidence="15">
    <location>
        <begin position="20"/>
        <end position="42"/>
    </location>
</feature>
<evidence type="ECO:0000256" key="9">
    <source>
        <dbReference type="ARBA" id="ARBA00022963"/>
    </source>
</evidence>
<feature type="transmembrane region" description="Helical" evidence="15">
    <location>
        <begin position="54"/>
        <end position="79"/>
    </location>
</feature>
<feature type="transmembrane region" description="Helical" evidence="15">
    <location>
        <begin position="140"/>
        <end position="163"/>
    </location>
</feature>
<keyword evidence="6" id="KW-0479">Metal-binding</keyword>
<evidence type="ECO:0000256" key="3">
    <source>
        <dbReference type="ARBA" id="ARBA00022475"/>
    </source>
</evidence>
<comment type="caution">
    <text evidence="17">The sequence shown here is derived from an EMBL/GenBank/DDBJ whole genome shotgun (WGS) entry which is preliminary data.</text>
</comment>
<keyword evidence="12 15" id="KW-0472">Membrane</keyword>
<keyword evidence="10 15" id="KW-1133">Transmembrane helix</keyword>
<dbReference type="Proteomes" id="UP001152320">
    <property type="component" value="Chromosome 8"/>
</dbReference>
<protein>
    <recommendedName>
        <fullName evidence="14">sn-1-specific diacylglycerol lipase</fullName>
        <ecNumber evidence="14">3.1.1.116</ecNumber>
    </recommendedName>
</protein>
<keyword evidence="11" id="KW-0443">Lipid metabolism</keyword>
<dbReference type="InterPro" id="IPR029058">
    <property type="entry name" value="AB_hydrolase_fold"/>
</dbReference>
<dbReference type="GO" id="GO:0005886">
    <property type="term" value="C:plasma membrane"/>
    <property type="evidence" value="ECO:0007669"/>
    <property type="project" value="UniProtKB-SubCell"/>
</dbReference>
<dbReference type="Gene3D" id="3.40.50.1820">
    <property type="entry name" value="alpha/beta hydrolase"/>
    <property type="match status" value="1"/>
</dbReference>
<evidence type="ECO:0000256" key="8">
    <source>
        <dbReference type="ARBA" id="ARBA00022837"/>
    </source>
</evidence>
<dbReference type="EMBL" id="JAIZAY010000008">
    <property type="protein sequence ID" value="KAJ8037056.1"/>
    <property type="molecule type" value="Genomic_DNA"/>
</dbReference>
<evidence type="ECO:0000256" key="2">
    <source>
        <dbReference type="ARBA" id="ARBA00004651"/>
    </source>
</evidence>
<dbReference type="PANTHER" id="PTHR45792:SF2">
    <property type="entry name" value="DIACYLGLYCEROL LIPASE-BETA"/>
    <property type="match status" value="1"/>
</dbReference>
<accession>A0A9Q1C304</accession>
<evidence type="ECO:0000256" key="14">
    <source>
        <dbReference type="ARBA" id="ARBA00026104"/>
    </source>
</evidence>
<dbReference type="GO" id="GO:0022008">
    <property type="term" value="P:neurogenesis"/>
    <property type="evidence" value="ECO:0007669"/>
    <property type="project" value="TreeGrafter"/>
</dbReference>
<dbReference type="Pfam" id="PF01764">
    <property type="entry name" value="Lipase_3"/>
    <property type="match status" value="1"/>
</dbReference>
<evidence type="ECO:0000256" key="4">
    <source>
        <dbReference type="ARBA" id="ARBA00022553"/>
    </source>
</evidence>
<evidence type="ECO:0000256" key="5">
    <source>
        <dbReference type="ARBA" id="ARBA00022692"/>
    </source>
</evidence>
<comment type="cofactor">
    <cofactor evidence="1">
        <name>Ca(2+)</name>
        <dbReference type="ChEBI" id="CHEBI:29108"/>
    </cofactor>
</comment>
<reference evidence="17" key="1">
    <citation type="submission" date="2021-10" db="EMBL/GenBank/DDBJ databases">
        <title>Tropical sea cucumber genome reveals ecological adaptation and Cuvierian tubules defense mechanism.</title>
        <authorList>
            <person name="Chen T."/>
        </authorList>
    </citation>
    <scope>NUCLEOTIDE SEQUENCE</scope>
    <source>
        <strain evidence="17">Nanhai2018</strain>
        <tissue evidence="17">Muscle</tissue>
    </source>
</reference>